<reference evidence="1" key="1">
    <citation type="submission" date="2023-07" db="EMBL/GenBank/DDBJ databases">
        <title>Black Yeasts Isolated from many extreme environments.</title>
        <authorList>
            <person name="Coleine C."/>
            <person name="Stajich J.E."/>
            <person name="Selbmann L."/>
        </authorList>
    </citation>
    <scope>NUCLEOTIDE SEQUENCE</scope>
    <source>
        <strain evidence="1">CCFEE 5714</strain>
    </source>
</reference>
<comment type="caution">
    <text evidence="1">The sequence shown here is derived from an EMBL/GenBank/DDBJ whole genome shotgun (WGS) entry which is preliminary data.</text>
</comment>
<evidence type="ECO:0000313" key="2">
    <source>
        <dbReference type="Proteomes" id="UP001281147"/>
    </source>
</evidence>
<dbReference type="Proteomes" id="UP001281147">
    <property type="component" value="Unassembled WGS sequence"/>
</dbReference>
<keyword evidence="2" id="KW-1185">Reference proteome</keyword>
<accession>A0ACC3NGH4</accession>
<proteinExistence type="predicted"/>
<dbReference type="EMBL" id="JAUTXU010000043">
    <property type="protein sequence ID" value="KAK3716375.1"/>
    <property type="molecule type" value="Genomic_DNA"/>
</dbReference>
<evidence type="ECO:0000313" key="1">
    <source>
        <dbReference type="EMBL" id="KAK3716375.1"/>
    </source>
</evidence>
<protein>
    <submittedName>
        <fullName evidence="1">Uncharacterized protein</fullName>
    </submittedName>
</protein>
<name>A0ACC3NGH4_9PEZI</name>
<organism evidence="1 2">
    <name type="scientific">Vermiconidia calcicola</name>
    <dbReference type="NCBI Taxonomy" id="1690605"/>
    <lineage>
        <taxon>Eukaryota</taxon>
        <taxon>Fungi</taxon>
        <taxon>Dikarya</taxon>
        <taxon>Ascomycota</taxon>
        <taxon>Pezizomycotina</taxon>
        <taxon>Dothideomycetes</taxon>
        <taxon>Dothideomycetidae</taxon>
        <taxon>Mycosphaerellales</taxon>
        <taxon>Extremaceae</taxon>
        <taxon>Vermiconidia</taxon>
    </lineage>
</organism>
<gene>
    <name evidence="1" type="ORF">LTR37_006525</name>
</gene>
<sequence>MHSIQLDESLLARLHSKTAIVAGACGGIGTAIVQLLASHGANVVLLDLPHSETAAKATIATLSDPSTAMFIAASTTDWSQLRNAFKQAKATFGQIDVVVANAGIMEHRHVLDMDLTDENGDLEDAKESSKVIDVNLKGTLAVLRLGLFHMKDNATNGSQGAIILVNSTSGYFGATGVTAYVASKHGITGLLRASQPWATKYGVRVNAVAPFVTLGTALAGAFATRWNESGLPSNSPEAIAKVIGHLAADEESRGRCIIPRANSVAFPLLSIAANSKVEEKLHNAIHKRDISVFEGSTLSAHTYPILHLYFDYLNQPSGAQDAMPSTRKLFLIGPGYIGGEIIDVLRREGGYEITTMVRREAAAPPLEKLGLNVIRATLDDKEVITRTAAESEIIIHTATADHLPSVEAVIEGVEKRAKNGQSTIFIHTSGASLLADDSAGAYKSEKIYRDDQPEGIDSLPDSAPHRNIDLAIIKARERLESSAKLAIMIPPIIYGVPSSDKRLSIQLPTMARYSIKHGYAGRVGKGLSVWSQVHVKDLAKAYVMLLHWLEGDDSSDIYRNPYFFCENGTELSWLACAEEIGRFLHAHGKATSVETKTIPKELYDDIFGPEYTDVVIGSNSRNRAERLRTLGWKPQEKETLASLREDELPLILAETEPFSGYGKAVAS</sequence>